<dbReference type="InterPro" id="IPR032675">
    <property type="entry name" value="LRR_dom_sf"/>
</dbReference>
<keyword evidence="5" id="KW-1133">Transmembrane helix</keyword>
<evidence type="ECO:0000259" key="7">
    <source>
        <dbReference type="SMART" id="SM00013"/>
    </source>
</evidence>
<reference evidence="8" key="1">
    <citation type="journal article" date="2023" name="Front. Mar. Sci.">
        <title>A new Merluccius polli reference genome to investigate the effects of global change in West African waters.</title>
        <authorList>
            <person name="Mateo J.L."/>
            <person name="Blanco-Fernandez C."/>
            <person name="Garcia-Vazquez E."/>
            <person name="Machado-Schiaffino G."/>
        </authorList>
    </citation>
    <scope>NUCLEOTIDE SEQUENCE</scope>
    <source>
        <strain evidence="8">C29</strain>
        <tissue evidence="8">Fin</tissue>
    </source>
</reference>
<organism evidence="8 9">
    <name type="scientific">Merluccius polli</name>
    <name type="common">Benguela hake</name>
    <name type="synonym">Merluccius cadenati</name>
    <dbReference type="NCBI Taxonomy" id="89951"/>
    <lineage>
        <taxon>Eukaryota</taxon>
        <taxon>Metazoa</taxon>
        <taxon>Chordata</taxon>
        <taxon>Craniata</taxon>
        <taxon>Vertebrata</taxon>
        <taxon>Euteleostomi</taxon>
        <taxon>Actinopterygii</taxon>
        <taxon>Neopterygii</taxon>
        <taxon>Teleostei</taxon>
        <taxon>Neoteleostei</taxon>
        <taxon>Acanthomorphata</taxon>
        <taxon>Zeiogadaria</taxon>
        <taxon>Gadariae</taxon>
        <taxon>Gadiformes</taxon>
        <taxon>Gadoidei</taxon>
        <taxon>Merlucciidae</taxon>
        <taxon>Merluccius</taxon>
    </lineage>
</organism>
<dbReference type="InterPro" id="IPR052286">
    <property type="entry name" value="Wnt_signaling_inhibitor"/>
</dbReference>
<feature type="compositionally biased region" description="Basic residues" evidence="4">
    <location>
        <begin position="450"/>
        <end position="459"/>
    </location>
</feature>
<feature type="transmembrane region" description="Helical" evidence="5">
    <location>
        <begin position="325"/>
        <end position="345"/>
    </location>
</feature>
<name>A0AA47NXB0_MERPO</name>
<proteinExistence type="predicted"/>
<dbReference type="Proteomes" id="UP001174136">
    <property type="component" value="Unassembled WGS sequence"/>
</dbReference>
<feature type="chain" id="PRO_5041295143" evidence="6">
    <location>
        <begin position="19"/>
        <end position="459"/>
    </location>
</feature>
<comment type="caution">
    <text evidence="8">The sequence shown here is derived from an EMBL/GenBank/DDBJ whole genome shotgun (WGS) entry which is preliminary data.</text>
</comment>
<feature type="region of interest" description="Disordered" evidence="4">
    <location>
        <begin position="292"/>
        <end position="318"/>
    </location>
</feature>
<keyword evidence="5" id="KW-0472">Membrane</keyword>
<feature type="signal peptide" evidence="6">
    <location>
        <begin position="1"/>
        <end position="18"/>
    </location>
</feature>
<evidence type="ECO:0000256" key="4">
    <source>
        <dbReference type="SAM" id="MobiDB-lite"/>
    </source>
</evidence>
<keyword evidence="3" id="KW-0677">Repeat</keyword>
<evidence type="ECO:0000313" key="8">
    <source>
        <dbReference type="EMBL" id="KAK0140705.1"/>
    </source>
</evidence>
<sequence>MRVFALCVFLFFLAPYQCTDCPVGCKCFAATNTVTCVSRELRAVPPGIPGRARTLVITGNDIPQIGPDSFPGLDNVTNICLSNNRITEVGSHTFSPMTGLRSLDLSRNPLALIHPEALWVPGGPLRDLNLSRSLHNTTSLADLAVALRWGGLAGLQGLDLSGNRLTLLAPGTFSHLPGLRRLLLRDNALASVRGGTFSGPEKRLLLLDLSRNAFRTFRAEALEEFGRLGPAARLALGHNPYLCSCEIRRFAAWLNRSGTGTGAAAVVVDADQVRCAAPTRLRDADVRAVRCGGEEDEGVDEDEDEDGKQEGEDQEEEDVSLQTSYVFLGLVLGFVGMMFLLVLYLNRGGMKKWITEMRDACRDVLDGYHYRYEIDSDPRLGHLSAGAGRGHFGSAPPAPPRCVVAQMPTDTLVPLGDQDHVPPPGDHVPPPQGTKRDVSAHLQWAESRVRGTRTSRSRR</sequence>
<evidence type="ECO:0000256" key="3">
    <source>
        <dbReference type="ARBA" id="ARBA00022737"/>
    </source>
</evidence>
<keyword evidence="9" id="KW-1185">Reference proteome</keyword>
<dbReference type="InterPro" id="IPR000372">
    <property type="entry name" value="LRRNT"/>
</dbReference>
<dbReference type="AlphaFoldDB" id="A0AA47NXB0"/>
<accession>A0AA47NXB0</accession>
<protein>
    <submittedName>
        <fullName evidence="8">Trophoblast glycoprotein</fullName>
    </submittedName>
</protein>
<dbReference type="GO" id="GO:0005886">
    <property type="term" value="C:plasma membrane"/>
    <property type="evidence" value="ECO:0007669"/>
    <property type="project" value="TreeGrafter"/>
</dbReference>
<evidence type="ECO:0000256" key="2">
    <source>
        <dbReference type="ARBA" id="ARBA00022729"/>
    </source>
</evidence>
<dbReference type="SUPFAM" id="SSF52058">
    <property type="entry name" value="L domain-like"/>
    <property type="match status" value="1"/>
</dbReference>
<gene>
    <name evidence="8" type="primary">Tpbg</name>
    <name evidence="8" type="ORF">N1851_022303</name>
</gene>
<feature type="compositionally biased region" description="Acidic residues" evidence="4">
    <location>
        <begin position="294"/>
        <end position="318"/>
    </location>
</feature>
<evidence type="ECO:0000256" key="6">
    <source>
        <dbReference type="SAM" id="SignalP"/>
    </source>
</evidence>
<dbReference type="Gene3D" id="3.80.10.10">
    <property type="entry name" value="Ribonuclease Inhibitor"/>
    <property type="match status" value="1"/>
</dbReference>
<dbReference type="SMART" id="SM00369">
    <property type="entry name" value="LRR_TYP"/>
    <property type="match status" value="5"/>
</dbReference>
<dbReference type="EMBL" id="JAOPHQ010004030">
    <property type="protein sequence ID" value="KAK0140705.1"/>
    <property type="molecule type" value="Genomic_DNA"/>
</dbReference>
<dbReference type="Pfam" id="PF13855">
    <property type="entry name" value="LRR_8"/>
    <property type="match status" value="2"/>
</dbReference>
<evidence type="ECO:0000256" key="1">
    <source>
        <dbReference type="ARBA" id="ARBA00022614"/>
    </source>
</evidence>
<feature type="region of interest" description="Disordered" evidence="4">
    <location>
        <begin position="412"/>
        <end position="459"/>
    </location>
</feature>
<evidence type="ECO:0000313" key="9">
    <source>
        <dbReference type="Proteomes" id="UP001174136"/>
    </source>
</evidence>
<keyword evidence="5" id="KW-0812">Transmembrane</keyword>
<dbReference type="SMART" id="SM00013">
    <property type="entry name" value="LRRNT"/>
    <property type="match status" value="1"/>
</dbReference>
<dbReference type="PANTHER" id="PTHR24364:SF22">
    <property type="entry name" value="TROPHOBLAST GLYCOPROTEIN A-RELATED"/>
    <property type="match status" value="1"/>
</dbReference>
<feature type="compositionally biased region" description="Pro residues" evidence="4">
    <location>
        <begin position="421"/>
        <end position="432"/>
    </location>
</feature>
<feature type="domain" description="LRRNT" evidence="7">
    <location>
        <begin position="20"/>
        <end position="54"/>
    </location>
</feature>
<dbReference type="PANTHER" id="PTHR24364">
    <property type="entry name" value="LP06937P"/>
    <property type="match status" value="1"/>
</dbReference>
<dbReference type="InterPro" id="IPR003591">
    <property type="entry name" value="Leu-rich_rpt_typical-subtyp"/>
</dbReference>
<evidence type="ECO:0000256" key="5">
    <source>
        <dbReference type="SAM" id="Phobius"/>
    </source>
</evidence>
<dbReference type="InterPro" id="IPR001611">
    <property type="entry name" value="Leu-rich_rpt"/>
</dbReference>
<keyword evidence="2 6" id="KW-0732">Signal</keyword>
<keyword evidence="1" id="KW-0433">Leucine-rich repeat</keyword>
<dbReference type="GO" id="GO:0090090">
    <property type="term" value="P:negative regulation of canonical Wnt signaling pathway"/>
    <property type="evidence" value="ECO:0007669"/>
    <property type="project" value="TreeGrafter"/>
</dbReference>